<accession>A0ABP1BS52</accession>
<evidence type="ECO:0000256" key="1">
    <source>
        <dbReference type="ARBA" id="ARBA00023015"/>
    </source>
</evidence>
<dbReference type="PROSITE" id="PS50985">
    <property type="entry name" value="GRAS"/>
    <property type="match status" value="1"/>
</dbReference>
<dbReference type="EMBL" id="OZ023707">
    <property type="protein sequence ID" value="CAK9879055.1"/>
    <property type="molecule type" value="Genomic_DNA"/>
</dbReference>
<evidence type="ECO:0000256" key="2">
    <source>
        <dbReference type="ARBA" id="ARBA00023163"/>
    </source>
</evidence>
<gene>
    <name evidence="4" type="ORF">CSSPJE1EN2_LOCUS20664</name>
</gene>
<evidence type="ECO:0000256" key="3">
    <source>
        <dbReference type="SAM" id="MobiDB-lite"/>
    </source>
</evidence>
<organism evidence="4 5">
    <name type="scientific">Sphagnum jensenii</name>
    <dbReference type="NCBI Taxonomy" id="128206"/>
    <lineage>
        <taxon>Eukaryota</taxon>
        <taxon>Viridiplantae</taxon>
        <taxon>Streptophyta</taxon>
        <taxon>Embryophyta</taxon>
        <taxon>Bryophyta</taxon>
        <taxon>Sphagnophytina</taxon>
        <taxon>Sphagnopsida</taxon>
        <taxon>Sphagnales</taxon>
        <taxon>Sphagnaceae</taxon>
        <taxon>Sphagnum</taxon>
    </lineage>
</organism>
<keyword evidence="5" id="KW-1185">Reference proteome</keyword>
<name>A0ABP1BS52_9BRYO</name>
<protein>
    <submittedName>
        <fullName evidence="4">Uncharacterized protein</fullName>
    </submittedName>
</protein>
<dbReference type="InterPro" id="IPR005202">
    <property type="entry name" value="TF_GRAS"/>
</dbReference>
<dbReference type="Pfam" id="PF03514">
    <property type="entry name" value="GRAS"/>
    <property type="match status" value="1"/>
</dbReference>
<feature type="region of interest" description="Disordered" evidence="3">
    <location>
        <begin position="32"/>
        <end position="54"/>
    </location>
</feature>
<reference evidence="4" key="1">
    <citation type="submission" date="2024-03" db="EMBL/GenBank/DDBJ databases">
        <authorList>
            <consortium name="ELIXIR-Norway"/>
            <consortium name="Elixir Norway"/>
        </authorList>
    </citation>
    <scope>NUCLEOTIDE SEQUENCE</scope>
</reference>
<evidence type="ECO:0000313" key="4">
    <source>
        <dbReference type="EMBL" id="CAK9879055.1"/>
    </source>
</evidence>
<dbReference type="Proteomes" id="UP001497522">
    <property type="component" value="Chromosome 6"/>
</dbReference>
<keyword evidence="1" id="KW-0805">Transcription regulation</keyword>
<sequence length="349" mass="38690">MTFTDKQNSLARGDGHSPLATKLQQVLLQSRLPKPQNSGSSPLSSSNETQKSSRSCKSLISNFPIRSSVPMLYSYSTKDSNLGKNESRSMGDFSYGGESKPLITCLDEMLMEDDISDDLNMCLHQEDVVYQTIEKGFADLINKDSLSQAHGNKTFDFDERKRFEEYNNVWKIESLNFTQLSKKIMEDHLMNELCQHETQSPCVSVSSQSNSGDVVTNNVHCMDPMHNISNPFSSNEPKGHINTTMGIYRPFNVNGRIEDNAIKFVFTNGDENQLANKLIKCAEAIGQNDVKNANGIIAELYDHSSSNGNGVQHMAHYVTTALVAKMFGTATQLYTATCNNTPATGRIIA</sequence>
<evidence type="ECO:0000313" key="5">
    <source>
        <dbReference type="Proteomes" id="UP001497522"/>
    </source>
</evidence>
<proteinExistence type="predicted"/>
<keyword evidence="2" id="KW-0804">Transcription</keyword>